<evidence type="ECO:0000256" key="1">
    <source>
        <dbReference type="SAM" id="Coils"/>
    </source>
</evidence>
<dbReference type="EMBL" id="CABFNO020001560">
    <property type="protein sequence ID" value="CAH0001328.1"/>
    <property type="molecule type" value="Genomic_DNA"/>
</dbReference>
<evidence type="ECO:0000313" key="4">
    <source>
        <dbReference type="Proteomes" id="UP000754883"/>
    </source>
</evidence>
<comment type="caution">
    <text evidence="3">The sequence shown here is derived from an EMBL/GenBank/DDBJ whole genome shotgun (WGS) entry which is preliminary data.</text>
</comment>
<feature type="compositionally biased region" description="Basic and acidic residues" evidence="2">
    <location>
        <begin position="272"/>
        <end position="297"/>
    </location>
</feature>
<organism evidence="3 4">
    <name type="scientific">Clonostachys byssicola</name>
    <dbReference type="NCBI Taxonomy" id="160290"/>
    <lineage>
        <taxon>Eukaryota</taxon>
        <taxon>Fungi</taxon>
        <taxon>Dikarya</taxon>
        <taxon>Ascomycota</taxon>
        <taxon>Pezizomycotina</taxon>
        <taxon>Sordariomycetes</taxon>
        <taxon>Hypocreomycetidae</taxon>
        <taxon>Hypocreales</taxon>
        <taxon>Bionectriaceae</taxon>
        <taxon>Clonostachys</taxon>
    </lineage>
</organism>
<feature type="region of interest" description="Disordered" evidence="2">
    <location>
        <begin position="268"/>
        <end position="319"/>
    </location>
</feature>
<feature type="compositionally biased region" description="Polar residues" evidence="2">
    <location>
        <begin position="7"/>
        <end position="16"/>
    </location>
</feature>
<accession>A0A9N9UYY0</accession>
<evidence type="ECO:0008006" key="5">
    <source>
        <dbReference type="Google" id="ProtNLM"/>
    </source>
</evidence>
<dbReference type="Proteomes" id="UP000754883">
    <property type="component" value="Unassembled WGS sequence"/>
</dbReference>
<evidence type="ECO:0000256" key="2">
    <source>
        <dbReference type="SAM" id="MobiDB-lite"/>
    </source>
</evidence>
<gene>
    <name evidence="3" type="ORF">CBYS24578_00001447</name>
</gene>
<keyword evidence="1" id="KW-0175">Coiled coil</keyword>
<name>A0A9N9UYY0_9HYPO</name>
<dbReference type="OrthoDB" id="4847496at2759"/>
<sequence length="319" mass="35591">MMAFVSKQGQKRNAPSTAVPDEIQGKRIKTGGDLSRDASTTLLKLPIPSNPIQPPHTLSIPLTQTAIVPSDDPVALTSSICSPYGQSYHRPKGTTIPLTQMARCGLRIGPIAFEDAKIFLPPGLGAQDQREIKDRWQRELKLQEDNPPALPPSRVAALPAKATAGEYIEVPEGASEKEKDRIRQYNNKIASESQRIDRERNNQAAKKSRETRLEALHNTRQILNRKSAECAWLRLKLISLGGDPTEWEAMDEFTRTRMVDKVAERVTASDQRLAEEKKKEEQRRRAERTKARLEAKESAANAKAWIPQLAAPQANTPWG</sequence>
<feature type="coiled-coil region" evidence="1">
    <location>
        <begin position="175"/>
        <end position="202"/>
    </location>
</feature>
<proteinExistence type="predicted"/>
<evidence type="ECO:0000313" key="3">
    <source>
        <dbReference type="EMBL" id="CAH0001328.1"/>
    </source>
</evidence>
<protein>
    <recommendedName>
        <fullName evidence="5">BZIP domain-containing protein</fullName>
    </recommendedName>
</protein>
<reference evidence="3" key="1">
    <citation type="submission" date="2021-10" db="EMBL/GenBank/DDBJ databases">
        <authorList>
            <person name="Piombo E."/>
        </authorList>
    </citation>
    <scope>NUCLEOTIDE SEQUENCE</scope>
</reference>
<feature type="region of interest" description="Disordered" evidence="2">
    <location>
        <begin position="1"/>
        <end position="35"/>
    </location>
</feature>
<keyword evidence="4" id="KW-1185">Reference proteome</keyword>
<dbReference type="AlphaFoldDB" id="A0A9N9UYY0"/>